<dbReference type="AlphaFoldDB" id="A0A6C0E186"/>
<accession>A0A6C0E186</accession>
<dbReference type="EMBL" id="MN739721">
    <property type="protein sequence ID" value="QHT22917.1"/>
    <property type="molecule type" value="Genomic_DNA"/>
</dbReference>
<sequence>METFGNKIQQNSATKKYCAKCDVLCSTIYNYKTHLLSRRHVMETHAETFGNTIQQNSATPSFPLKYECNFCKKLYKTRSGLWKHKNVCLEKKDAFKNNITDVSSCTSHDEIDKNSIILKLLDQNANLQNQILELSKEKSTVITHNTIHNNQFNLNVFLNEHCKDALNLMDFINSLELQTSDLETTGKIGYAEGISKIFINGLKELELHKRPIHCSDLKREVFYVKDCNIWEKDNKEKEKLKKAIKIITNKNINQISQWQKENPEYYKVDNKKNDEYMQIVYSAMCGETMDEANKNYEKIIKNVAKEVMINKEKEK</sequence>
<proteinExistence type="predicted"/>
<name>A0A6C0E186_9ZZZZ</name>
<protein>
    <recommendedName>
        <fullName evidence="2">C2H2-type domain-containing protein</fullName>
    </recommendedName>
</protein>
<organism evidence="1">
    <name type="scientific">viral metagenome</name>
    <dbReference type="NCBI Taxonomy" id="1070528"/>
    <lineage>
        <taxon>unclassified sequences</taxon>
        <taxon>metagenomes</taxon>
        <taxon>organismal metagenomes</taxon>
    </lineage>
</organism>
<evidence type="ECO:0000313" key="1">
    <source>
        <dbReference type="EMBL" id="QHT22917.1"/>
    </source>
</evidence>
<reference evidence="1" key="1">
    <citation type="journal article" date="2020" name="Nature">
        <title>Giant virus diversity and host interactions through global metagenomics.</title>
        <authorList>
            <person name="Schulz F."/>
            <person name="Roux S."/>
            <person name="Paez-Espino D."/>
            <person name="Jungbluth S."/>
            <person name="Walsh D.A."/>
            <person name="Denef V.J."/>
            <person name="McMahon K.D."/>
            <person name="Konstantinidis K.T."/>
            <person name="Eloe-Fadrosh E.A."/>
            <person name="Kyrpides N.C."/>
            <person name="Woyke T."/>
        </authorList>
    </citation>
    <scope>NUCLEOTIDE SEQUENCE</scope>
    <source>
        <strain evidence="1">GVMAG-M-3300023179-114</strain>
    </source>
</reference>
<evidence type="ECO:0008006" key="2">
    <source>
        <dbReference type="Google" id="ProtNLM"/>
    </source>
</evidence>